<evidence type="ECO:0000256" key="2">
    <source>
        <dbReference type="RuleBase" id="RU362119"/>
    </source>
</evidence>
<keyword evidence="1 2" id="KW-0732">Signal</keyword>
<proteinExistence type="inferred from homology"/>
<comment type="similarity">
    <text evidence="2">Belongs to the 5'-nucleotidase family.</text>
</comment>
<dbReference type="SUPFAM" id="SSF56300">
    <property type="entry name" value="Metallo-dependent phosphatases"/>
    <property type="match status" value="1"/>
</dbReference>
<dbReference type="Pfam" id="PF02872">
    <property type="entry name" value="5_nucleotid_C"/>
    <property type="match status" value="1"/>
</dbReference>
<dbReference type="Gene3D" id="3.90.780.10">
    <property type="entry name" value="5'-Nucleotidase, C-terminal domain"/>
    <property type="match status" value="1"/>
</dbReference>
<dbReference type="Gene3D" id="3.60.21.10">
    <property type="match status" value="1"/>
</dbReference>
<dbReference type="RefSeq" id="WP_188690721.1">
    <property type="nucleotide sequence ID" value="NZ_BMLY01000002.1"/>
</dbReference>
<dbReference type="Pfam" id="PF00149">
    <property type="entry name" value="Metallophos"/>
    <property type="match status" value="1"/>
</dbReference>
<evidence type="ECO:0000313" key="6">
    <source>
        <dbReference type="EMBL" id="GGP25488.1"/>
    </source>
</evidence>
<dbReference type="Proteomes" id="UP000621859">
    <property type="component" value="Unassembled WGS sequence"/>
</dbReference>
<dbReference type="InterPro" id="IPR004843">
    <property type="entry name" value="Calcineurin-like_PHP"/>
</dbReference>
<dbReference type="InterPro" id="IPR029052">
    <property type="entry name" value="Metallo-depent_PP-like"/>
</dbReference>
<reference evidence="7" key="1">
    <citation type="journal article" date="2019" name="Int. J. Syst. Evol. Microbiol.">
        <title>The Global Catalogue of Microorganisms (GCM) 10K type strain sequencing project: providing services to taxonomists for standard genome sequencing and annotation.</title>
        <authorList>
            <consortium name="The Broad Institute Genomics Platform"/>
            <consortium name="The Broad Institute Genome Sequencing Center for Infectious Disease"/>
            <person name="Wu L."/>
            <person name="Ma J."/>
        </authorList>
    </citation>
    <scope>NUCLEOTIDE SEQUENCE [LARGE SCALE GENOMIC DNA]</scope>
    <source>
        <strain evidence="7">CGMCC 1.8860</strain>
    </source>
</reference>
<dbReference type="PANTHER" id="PTHR11575:SF24">
    <property type="entry name" value="5'-NUCLEOTIDASE"/>
    <property type="match status" value="1"/>
</dbReference>
<evidence type="ECO:0000256" key="3">
    <source>
        <dbReference type="SAM" id="MobiDB-lite"/>
    </source>
</evidence>
<dbReference type="InterPro" id="IPR036907">
    <property type="entry name" value="5'-Nucleotdase_C_sf"/>
</dbReference>
<dbReference type="PRINTS" id="PR01607">
    <property type="entry name" value="APYRASEFAMLY"/>
</dbReference>
<evidence type="ECO:0000313" key="7">
    <source>
        <dbReference type="Proteomes" id="UP000621859"/>
    </source>
</evidence>
<feature type="domain" description="Calcineurin-like phosphoesterase" evidence="4">
    <location>
        <begin position="35"/>
        <end position="285"/>
    </location>
</feature>
<feature type="region of interest" description="Disordered" evidence="3">
    <location>
        <begin position="548"/>
        <end position="567"/>
    </location>
</feature>
<protein>
    <submittedName>
        <fullName evidence="6">Multifunctional 2',3'-cyclic-nucleotide 2'-phosphodiesterase/5'-nucleotidase/3'-nucleotidase</fullName>
    </submittedName>
</protein>
<feature type="domain" description="5'-Nucleotidase C-terminal" evidence="5">
    <location>
        <begin position="375"/>
        <end position="524"/>
    </location>
</feature>
<dbReference type="InterPro" id="IPR008334">
    <property type="entry name" value="5'-Nucleotdase_C"/>
</dbReference>
<keyword evidence="2" id="KW-0378">Hydrolase</keyword>
<evidence type="ECO:0000259" key="5">
    <source>
        <dbReference type="Pfam" id="PF02872"/>
    </source>
</evidence>
<dbReference type="EMBL" id="BMLY01000002">
    <property type="protein sequence ID" value="GGP25488.1"/>
    <property type="molecule type" value="Genomic_DNA"/>
</dbReference>
<name>A0ABQ2PJJ2_9NEIS</name>
<keyword evidence="2" id="KW-0547">Nucleotide-binding</keyword>
<feature type="chain" id="PRO_5045007156" evidence="2">
    <location>
        <begin position="22"/>
        <end position="567"/>
    </location>
</feature>
<evidence type="ECO:0000259" key="4">
    <source>
        <dbReference type="Pfam" id="PF00149"/>
    </source>
</evidence>
<dbReference type="PANTHER" id="PTHR11575">
    <property type="entry name" value="5'-NUCLEOTIDASE-RELATED"/>
    <property type="match status" value="1"/>
</dbReference>
<comment type="caution">
    <text evidence="6">The sequence shown here is derived from an EMBL/GenBank/DDBJ whole genome shotgun (WGS) entry which is preliminary data.</text>
</comment>
<accession>A0ABQ2PJJ2</accession>
<keyword evidence="7" id="KW-1185">Reference proteome</keyword>
<evidence type="ECO:0000256" key="1">
    <source>
        <dbReference type="ARBA" id="ARBA00022729"/>
    </source>
</evidence>
<sequence>MRLSLLVFLLLGLFAPWSVNAAELPVANRTVEVEILALNDFHGNLLPTPFYAPQADGGWRMQPAGGIEALASLVRQERARNPQLIFVGGGDLIGASPLNSALLRDEPTIAALNQLGLEFSALGNHELDRGRDELLRMQKGGCESQDPQRACKYAPTYDGARFSWIAANVLDTTTHQTFLPSYAVREVNGVRVAFIGAVLKSTPLIVDADGVAGLSFEDEATSINRVVYQLRKQGIRVFVALIHQGGDSRQHYDVQDCDTLTGEIVGIVKRLDPDVHTVISGHTHRGYQCRVDHKLVTQADDYGHLLTRITLTVDATTGRELRQRSVNLLVDPAKLPPDPTMHAIVARAQSLTDPTAAHVVGKLAVTQLVRAGKMHPDTGEAPLGDLVADAFLSATRQWNTQIAFVNRSSLRADLPATPAMTQSITWGDAFATLPFNNKLVVMTLTGAQIKTALEQQWVLTASTAHVMQISTGFAYAWDGAAPIKERIEAASMVLNGHPLEPEQTYRVVMSDFLAEGGDGVSVFREGTDRVVTSLTDLQALTTHVQRRTAANNPPGHSLAGDRIVRRN</sequence>
<dbReference type="SUPFAM" id="SSF55816">
    <property type="entry name" value="5'-nucleotidase (syn. UDP-sugar hydrolase), C-terminal domain"/>
    <property type="match status" value="1"/>
</dbReference>
<organism evidence="6 7">
    <name type="scientific">Silvimonas amylolytica</name>
    <dbReference type="NCBI Taxonomy" id="449663"/>
    <lineage>
        <taxon>Bacteria</taxon>
        <taxon>Pseudomonadati</taxon>
        <taxon>Pseudomonadota</taxon>
        <taxon>Betaproteobacteria</taxon>
        <taxon>Neisseriales</taxon>
        <taxon>Chitinibacteraceae</taxon>
        <taxon>Silvimonas</taxon>
    </lineage>
</organism>
<dbReference type="InterPro" id="IPR006179">
    <property type="entry name" value="5_nucleotidase/apyrase"/>
</dbReference>
<feature type="signal peptide" evidence="2">
    <location>
        <begin position="1"/>
        <end position="21"/>
    </location>
</feature>
<gene>
    <name evidence="6" type="ORF">GCM10010971_13070</name>
</gene>